<keyword evidence="2" id="KW-1185">Reference proteome</keyword>
<dbReference type="RefSeq" id="XP_064668153.1">
    <property type="nucleotide sequence ID" value="XM_064808913.1"/>
</dbReference>
<sequence length="161" mass="17882">MTALSLECTNNSFLCRNRILAFPNQNAFTGVLALEFCCILIRHVWVSLARDQHGALGLNGPFFLLCLYSPASQSCRGQVFCLGFHQSGLVFLGLGNLSSFLPYSCTPSWDLLHRIDGIVVVGETITAPQDVFLDWKDSLLPDAGRNTLWSTWLGWGSRDRL</sequence>
<accession>A0AAN6QIE4</accession>
<protein>
    <submittedName>
        <fullName evidence="1">Uncharacterized protein</fullName>
    </submittedName>
</protein>
<reference evidence="1" key="2">
    <citation type="submission" date="2023-05" db="EMBL/GenBank/DDBJ databases">
        <authorList>
            <consortium name="Lawrence Berkeley National Laboratory"/>
            <person name="Steindorff A."/>
            <person name="Hensen N."/>
            <person name="Bonometti L."/>
            <person name="Westerberg I."/>
            <person name="Brannstrom I.O."/>
            <person name="Guillou S."/>
            <person name="Cros-Aarteil S."/>
            <person name="Calhoun S."/>
            <person name="Haridas S."/>
            <person name="Kuo A."/>
            <person name="Mondo S."/>
            <person name="Pangilinan J."/>
            <person name="Riley R."/>
            <person name="Labutti K."/>
            <person name="Andreopoulos B."/>
            <person name="Lipzen A."/>
            <person name="Chen C."/>
            <person name="Yanf M."/>
            <person name="Daum C."/>
            <person name="Ng V."/>
            <person name="Clum A."/>
            <person name="Ohm R."/>
            <person name="Martin F."/>
            <person name="Silar P."/>
            <person name="Natvig D."/>
            <person name="Lalanne C."/>
            <person name="Gautier V."/>
            <person name="Ament-Velasquez S.L."/>
            <person name="Kruys A."/>
            <person name="Hutchinson M.I."/>
            <person name="Powell A.J."/>
            <person name="Barry K."/>
            <person name="Miller A.N."/>
            <person name="Grigoriev I.V."/>
            <person name="Debuchy R."/>
            <person name="Gladieux P."/>
            <person name="Thoren M.H."/>
            <person name="Johannesson H."/>
        </authorList>
    </citation>
    <scope>NUCLEOTIDE SEQUENCE</scope>
    <source>
        <strain evidence="1">CBS 508.74</strain>
    </source>
</reference>
<reference evidence="1" key="1">
    <citation type="journal article" date="2023" name="Mol. Phylogenet. Evol.">
        <title>Genome-scale phylogeny and comparative genomics of the fungal order Sordariales.</title>
        <authorList>
            <person name="Hensen N."/>
            <person name="Bonometti L."/>
            <person name="Westerberg I."/>
            <person name="Brannstrom I.O."/>
            <person name="Guillou S."/>
            <person name="Cros-Aarteil S."/>
            <person name="Calhoun S."/>
            <person name="Haridas S."/>
            <person name="Kuo A."/>
            <person name="Mondo S."/>
            <person name="Pangilinan J."/>
            <person name="Riley R."/>
            <person name="LaButti K."/>
            <person name="Andreopoulos B."/>
            <person name="Lipzen A."/>
            <person name="Chen C."/>
            <person name="Yan M."/>
            <person name="Daum C."/>
            <person name="Ng V."/>
            <person name="Clum A."/>
            <person name="Steindorff A."/>
            <person name="Ohm R.A."/>
            <person name="Martin F."/>
            <person name="Silar P."/>
            <person name="Natvig D.O."/>
            <person name="Lalanne C."/>
            <person name="Gautier V."/>
            <person name="Ament-Velasquez S.L."/>
            <person name="Kruys A."/>
            <person name="Hutchinson M.I."/>
            <person name="Powell A.J."/>
            <person name="Barry K."/>
            <person name="Miller A.N."/>
            <person name="Grigoriev I.V."/>
            <person name="Debuchy R."/>
            <person name="Gladieux P."/>
            <person name="Hiltunen Thoren M."/>
            <person name="Johannesson H."/>
        </authorList>
    </citation>
    <scope>NUCLEOTIDE SEQUENCE</scope>
    <source>
        <strain evidence="1">CBS 508.74</strain>
    </source>
</reference>
<evidence type="ECO:0000313" key="2">
    <source>
        <dbReference type="Proteomes" id="UP001302812"/>
    </source>
</evidence>
<dbReference type="GeneID" id="89933036"/>
<comment type="caution">
    <text evidence="1">The sequence shown here is derived from an EMBL/GenBank/DDBJ whole genome shotgun (WGS) entry which is preliminary data.</text>
</comment>
<dbReference type="AlphaFoldDB" id="A0AAN6QIE4"/>
<name>A0AAN6QIE4_9PEZI</name>
<dbReference type="EMBL" id="MU853350">
    <property type="protein sequence ID" value="KAK4110583.1"/>
    <property type="molecule type" value="Genomic_DNA"/>
</dbReference>
<proteinExistence type="predicted"/>
<dbReference type="Proteomes" id="UP001302812">
    <property type="component" value="Unassembled WGS sequence"/>
</dbReference>
<evidence type="ECO:0000313" key="1">
    <source>
        <dbReference type="EMBL" id="KAK4110583.1"/>
    </source>
</evidence>
<organism evidence="1 2">
    <name type="scientific">Canariomyces notabilis</name>
    <dbReference type="NCBI Taxonomy" id="2074819"/>
    <lineage>
        <taxon>Eukaryota</taxon>
        <taxon>Fungi</taxon>
        <taxon>Dikarya</taxon>
        <taxon>Ascomycota</taxon>
        <taxon>Pezizomycotina</taxon>
        <taxon>Sordariomycetes</taxon>
        <taxon>Sordariomycetidae</taxon>
        <taxon>Sordariales</taxon>
        <taxon>Chaetomiaceae</taxon>
        <taxon>Canariomyces</taxon>
    </lineage>
</organism>
<gene>
    <name evidence="1" type="ORF">N656DRAFT_214020</name>
</gene>